<evidence type="ECO:0000313" key="8">
    <source>
        <dbReference type="Proteomes" id="UP000032360"/>
    </source>
</evidence>
<proteinExistence type="inferred from homology"/>
<keyword evidence="8" id="KW-1185">Reference proteome</keyword>
<evidence type="ECO:0000259" key="6">
    <source>
        <dbReference type="Pfam" id="PF00155"/>
    </source>
</evidence>
<comment type="similarity">
    <text evidence="2">Belongs to the class-I pyridoxal-phosphate-dependent aminotransferase family.</text>
</comment>
<dbReference type="InterPro" id="IPR004839">
    <property type="entry name" value="Aminotransferase_I/II_large"/>
</dbReference>
<evidence type="ECO:0000256" key="2">
    <source>
        <dbReference type="ARBA" id="ARBA00007441"/>
    </source>
</evidence>
<dbReference type="Gene3D" id="3.40.640.10">
    <property type="entry name" value="Type I PLP-dependent aspartate aminotransferase-like (Major domain)"/>
    <property type="match status" value="1"/>
</dbReference>
<keyword evidence="3 7" id="KW-0032">Aminotransferase</keyword>
<dbReference type="GO" id="GO:0005737">
    <property type="term" value="C:cytoplasm"/>
    <property type="evidence" value="ECO:0007669"/>
    <property type="project" value="TreeGrafter"/>
</dbReference>
<dbReference type="InterPro" id="IPR015422">
    <property type="entry name" value="PyrdxlP-dep_Trfase_small"/>
</dbReference>
<dbReference type="InterPro" id="IPR015424">
    <property type="entry name" value="PyrdxlP-dep_Trfase"/>
</dbReference>
<organism evidence="7 8">
    <name type="scientific">Acidithrix ferrooxidans</name>
    <dbReference type="NCBI Taxonomy" id="1280514"/>
    <lineage>
        <taxon>Bacteria</taxon>
        <taxon>Bacillati</taxon>
        <taxon>Actinomycetota</taxon>
        <taxon>Acidimicrobiia</taxon>
        <taxon>Acidimicrobiales</taxon>
        <taxon>Acidimicrobiaceae</taxon>
        <taxon>Acidithrix</taxon>
    </lineage>
</organism>
<dbReference type="EC" id="2.6.1.17" evidence="7"/>
<evidence type="ECO:0000256" key="1">
    <source>
        <dbReference type="ARBA" id="ARBA00001933"/>
    </source>
</evidence>
<dbReference type="Pfam" id="PF00155">
    <property type="entry name" value="Aminotran_1_2"/>
    <property type="match status" value="1"/>
</dbReference>
<dbReference type="AlphaFoldDB" id="A0A0D8HCU5"/>
<dbReference type="GO" id="GO:0009016">
    <property type="term" value="F:succinyldiaminopimelate transaminase activity"/>
    <property type="evidence" value="ECO:0007669"/>
    <property type="project" value="UniProtKB-EC"/>
</dbReference>
<dbReference type="Proteomes" id="UP000032360">
    <property type="component" value="Unassembled WGS sequence"/>
</dbReference>
<dbReference type="GO" id="GO:0030170">
    <property type="term" value="F:pyridoxal phosphate binding"/>
    <property type="evidence" value="ECO:0007669"/>
    <property type="project" value="InterPro"/>
</dbReference>
<comment type="cofactor">
    <cofactor evidence="1">
        <name>pyridoxal 5'-phosphate</name>
        <dbReference type="ChEBI" id="CHEBI:597326"/>
    </cofactor>
</comment>
<evidence type="ECO:0000313" key="7">
    <source>
        <dbReference type="EMBL" id="KJF15795.1"/>
    </source>
</evidence>
<dbReference type="SUPFAM" id="SSF53383">
    <property type="entry name" value="PLP-dependent transferases"/>
    <property type="match status" value="1"/>
</dbReference>
<dbReference type="Gene3D" id="3.90.1150.10">
    <property type="entry name" value="Aspartate Aminotransferase, domain 1"/>
    <property type="match status" value="1"/>
</dbReference>
<evidence type="ECO:0000256" key="3">
    <source>
        <dbReference type="ARBA" id="ARBA00022576"/>
    </source>
</evidence>
<dbReference type="STRING" id="1280514.AXFE_33580"/>
<feature type="domain" description="Aminotransferase class I/classII large" evidence="6">
    <location>
        <begin position="29"/>
        <end position="380"/>
    </location>
</feature>
<gene>
    <name evidence="7" type="primary">dapC</name>
    <name evidence="7" type="ORF">AXFE_33580</name>
</gene>
<keyword evidence="4 7" id="KW-0808">Transferase</keyword>
<dbReference type="PANTHER" id="PTHR43807">
    <property type="entry name" value="FI04487P"/>
    <property type="match status" value="1"/>
</dbReference>
<comment type="caution">
    <text evidence="7">The sequence shown here is derived from an EMBL/GenBank/DDBJ whole genome shotgun (WGS) entry which is preliminary data.</text>
</comment>
<dbReference type="InterPro" id="IPR015421">
    <property type="entry name" value="PyrdxlP-dep_Trfase_major"/>
</dbReference>
<dbReference type="CDD" id="cd00609">
    <property type="entry name" value="AAT_like"/>
    <property type="match status" value="1"/>
</dbReference>
<name>A0A0D8HCU5_9ACTN</name>
<accession>A0A0D8HCU5</accession>
<keyword evidence="5" id="KW-0663">Pyridoxal phosphate</keyword>
<protein>
    <submittedName>
        <fullName evidence="7">Putative N-succinyldiaminopimelate aminotransferase DapC</fullName>
        <ecNumber evidence="7">2.6.1.17</ecNumber>
    </submittedName>
</protein>
<dbReference type="PANTHER" id="PTHR43807:SF20">
    <property type="entry name" value="FI04487P"/>
    <property type="match status" value="1"/>
</dbReference>
<dbReference type="FunFam" id="3.40.640.10:FF:000024">
    <property type="entry name" value="Kynurenine--oxoglutarate transaminase 3"/>
    <property type="match status" value="1"/>
</dbReference>
<sequence length="385" mass="42021">MRLPYLNSRLQGFGTTIFATMSNLAIETNSINLGQGFPDTDGPHEIAKAAIDAINQGHNQYPPGIGIADLRAGVALHQKLYYSIDLDPNDQVLITAGATEAIAATFLALCEVGDEVIVFDPSYDSYSATIAMAGARVVPVTLSGPNWSFNPEELRNAITAKTRAILINSPHNPTGKVFSREELSQIARVVIEHDIVAITDEVYEHIIFRGAHYPLSTFDGMAQRTLTISSGAKTFSFTGWKIGWITGPSELVGAVRTAKQFLTYVNGAPFQVAIAFALSKGRYFADMIAPQLAPSREILIDGLRDFGLDPIKSDGTYFVTTDISPKTDLNALDYCMELAHKAQVVAIPSSTFYARPSDGSKLLRWTFSKRPQIISEAMERLKVIK</sequence>
<evidence type="ECO:0000256" key="5">
    <source>
        <dbReference type="ARBA" id="ARBA00022898"/>
    </source>
</evidence>
<dbReference type="InterPro" id="IPR051326">
    <property type="entry name" value="Kynurenine-oxoglutarate_AT"/>
</dbReference>
<reference evidence="7 8" key="1">
    <citation type="submission" date="2015-01" db="EMBL/GenBank/DDBJ databases">
        <title>Draft genome of the acidophilic iron oxidizer Acidithrix ferrooxidans strain Py-F3.</title>
        <authorList>
            <person name="Poehlein A."/>
            <person name="Eisen S."/>
            <person name="Schloemann M."/>
            <person name="Johnson B.D."/>
            <person name="Daniel R."/>
            <person name="Muehling M."/>
        </authorList>
    </citation>
    <scope>NUCLEOTIDE SEQUENCE [LARGE SCALE GENOMIC DNA]</scope>
    <source>
        <strain evidence="7 8">Py-F3</strain>
    </source>
</reference>
<dbReference type="RefSeq" id="WP_200891327.1">
    <property type="nucleotide sequence ID" value="NZ_JXYS01000121.1"/>
</dbReference>
<evidence type="ECO:0000256" key="4">
    <source>
        <dbReference type="ARBA" id="ARBA00022679"/>
    </source>
</evidence>
<dbReference type="EMBL" id="JXYS01000121">
    <property type="protein sequence ID" value="KJF15795.1"/>
    <property type="molecule type" value="Genomic_DNA"/>
</dbReference>
<dbReference type="PATRIC" id="fig|1280514.3.peg.4497"/>
<dbReference type="GO" id="GO:0016212">
    <property type="term" value="F:kynurenine-oxoglutarate transaminase activity"/>
    <property type="evidence" value="ECO:0007669"/>
    <property type="project" value="TreeGrafter"/>
</dbReference>